<comment type="caution">
    <text evidence="1">The sequence shown here is derived from an EMBL/GenBank/DDBJ whole genome shotgun (WGS) entry which is preliminary data.</text>
</comment>
<sequence>MKRENENKPEFNTELFRKLIEQLFKIDETLKFDLDKDNLISESKWTPSGMMIVHVKKILRSLFCYRLLRRLHSSQ</sequence>
<reference evidence="1" key="1">
    <citation type="journal article" date="2014" name="Front. Microbiol.">
        <title>High frequency of phylogenetically diverse reductive dehalogenase-homologous genes in deep subseafloor sedimentary metagenomes.</title>
        <authorList>
            <person name="Kawai M."/>
            <person name="Futagami T."/>
            <person name="Toyoda A."/>
            <person name="Takaki Y."/>
            <person name="Nishi S."/>
            <person name="Hori S."/>
            <person name="Arai W."/>
            <person name="Tsubouchi T."/>
            <person name="Morono Y."/>
            <person name="Uchiyama I."/>
            <person name="Ito T."/>
            <person name="Fujiyama A."/>
            <person name="Inagaki F."/>
            <person name="Takami H."/>
        </authorList>
    </citation>
    <scope>NUCLEOTIDE SEQUENCE</scope>
    <source>
        <strain evidence="1">Expedition CK06-06</strain>
    </source>
</reference>
<gene>
    <name evidence="1" type="ORF">S01H4_00668</name>
</gene>
<organism evidence="1">
    <name type="scientific">marine sediment metagenome</name>
    <dbReference type="NCBI Taxonomy" id="412755"/>
    <lineage>
        <taxon>unclassified sequences</taxon>
        <taxon>metagenomes</taxon>
        <taxon>ecological metagenomes</taxon>
    </lineage>
</organism>
<dbReference type="AlphaFoldDB" id="X1AX15"/>
<evidence type="ECO:0000313" key="1">
    <source>
        <dbReference type="EMBL" id="GAG64321.1"/>
    </source>
</evidence>
<dbReference type="EMBL" id="BART01000099">
    <property type="protein sequence ID" value="GAG64321.1"/>
    <property type="molecule type" value="Genomic_DNA"/>
</dbReference>
<accession>X1AX15</accession>
<proteinExistence type="predicted"/>
<name>X1AX15_9ZZZZ</name>
<protein>
    <submittedName>
        <fullName evidence="1">Uncharacterized protein</fullName>
    </submittedName>
</protein>